<dbReference type="SUPFAM" id="SSF55729">
    <property type="entry name" value="Acyl-CoA N-acyltransferases (Nat)"/>
    <property type="match status" value="1"/>
</dbReference>
<accession>A2SEA2</accession>
<dbReference type="PROSITE" id="PS51186">
    <property type="entry name" value="GNAT"/>
    <property type="match status" value="1"/>
</dbReference>
<evidence type="ECO:0000256" key="1">
    <source>
        <dbReference type="ARBA" id="ARBA00022679"/>
    </source>
</evidence>
<reference evidence="4 5" key="1">
    <citation type="journal article" date="2007" name="J. Bacteriol.">
        <title>Whole-genome analysis of the methyl tert-butyl ether-degrading beta-proteobacterium Methylibium petroleiphilum PM1.</title>
        <authorList>
            <person name="Kane S.R."/>
            <person name="Chakicherla A.Y."/>
            <person name="Chain P.S.G."/>
            <person name="Schmidt R."/>
            <person name="Shin M.W."/>
            <person name="Legler T.C."/>
            <person name="Scow K.M."/>
            <person name="Larimer F.W."/>
            <person name="Lucas S.M."/>
            <person name="Richardson P.M."/>
            <person name="Hristova K.R."/>
        </authorList>
    </citation>
    <scope>NUCLEOTIDE SEQUENCE [LARGE SCALE GENOMIC DNA]</scope>
    <source>
        <strain evidence="5">ATCC BAA-1232 / LMG 22953 / PM1</strain>
    </source>
</reference>
<dbReference type="Proteomes" id="UP000000366">
    <property type="component" value="Chromosome"/>
</dbReference>
<dbReference type="CDD" id="cd04301">
    <property type="entry name" value="NAT_SF"/>
    <property type="match status" value="1"/>
</dbReference>
<dbReference type="eggNOG" id="COG0456">
    <property type="taxonomic scope" value="Bacteria"/>
</dbReference>
<dbReference type="GO" id="GO:0016747">
    <property type="term" value="F:acyltransferase activity, transferring groups other than amino-acyl groups"/>
    <property type="evidence" value="ECO:0007669"/>
    <property type="project" value="InterPro"/>
</dbReference>
<organism evidence="4 5">
    <name type="scientific">Methylibium petroleiphilum (strain ATCC BAA-1232 / LMG 22953 / PM1)</name>
    <dbReference type="NCBI Taxonomy" id="420662"/>
    <lineage>
        <taxon>Bacteria</taxon>
        <taxon>Pseudomonadati</taxon>
        <taxon>Pseudomonadota</taxon>
        <taxon>Betaproteobacteria</taxon>
        <taxon>Burkholderiales</taxon>
        <taxon>Sphaerotilaceae</taxon>
        <taxon>Methylibium</taxon>
    </lineage>
</organism>
<feature type="domain" description="N-acetyltransferase" evidence="3">
    <location>
        <begin position="4"/>
        <end position="158"/>
    </location>
</feature>
<dbReference type="PANTHER" id="PTHR43877">
    <property type="entry name" value="AMINOALKYLPHOSPHONATE N-ACETYLTRANSFERASE-RELATED-RELATED"/>
    <property type="match status" value="1"/>
</dbReference>
<dbReference type="AlphaFoldDB" id="A2SEA2"/>
<dbReference type="InterPro" id="IPR050832">
    <property type="entry name" value="Bact_Acetyltransf"/>
</dbReference>
<sequence length="158" mass="17579">MKDLEIRAARLSDVPRLLEFYKQLDITPEPEMPIEHAWARFLDLEANPLHHIYVAESNDLIVGTFAVVFVGGISHGARDSCIVEDVVVAPDAQGQRIGRRMMQFAMKLCAARDCYKLVLSSHVNREKAHAFYEGLGFRKHGYSYLIDPGDAAAPAAPA</sequence>
<evidence type="ECO:0000259" key="3">
    <source>
        <dbReference type="PROSITE" id="PS51186"/>
    </source>
</evidence>
<dbReference type="Gene3D" id="3.40.630.30">
    <property type="match status" value="1"/>
</dbReference>
<dbReference type="PANTHER" id="PTHR43877:SF1">
    <property type="entry name" value="ACETYLTRANSFERASE"/>
    <property type="match status" value="1"/>
</dbReference>
<dbReference type="STRING" id="420662.Mpe_A0929"/>
<proteinExistence type="predicted"/>
<dbReference type="InterPro" id="IPR000182">
    <property type="entry name" value="GNAT_dom"/>
</dbReference>
<evidence type="ECO:0000256" key="2">
    <source>
        <dbReference type="ARBA" id="ARBA00023315"/>
    </source>
</evidence>
<dbReference type="HOGENOM" id="CLU_013985_34_6_4"/>
<dbReference type="RefSeq" id="WP_011828529.1">
    <property type="nucleotide sequence ID" value="NC_008825.1"/>
</dbReference>
<evidence type="ECO:0000313" key="5">
    <source>
        <dbReference type="Proteomes" id="UP000000366"/>
    </source>
</evidence>
<name>A2SEA2_METPP</name>
<dbReference type="Pfam" id="PF00583">
    <property type="entry name" value="Acetyltransf_1"/>
    <property type="match status" value="1"/>
</dbReference>
<evidence type="ECO:0000313" key="4">
    <source>
        <dbReference type="EMBL" id="ABM93891.1"/>
    </source>
</evidence>
<keyword evidence="1 4" id="KW-0808">Transferase</keyword>
<keyword evidence="5" id="KW-1185">Reference proteome</keyword>
<dbReference type="InterPro" id="IPR016181">
    <property type="entry name" value="Acyl_CoA_acyltransferase"/>
</dbReference>
<dbReference type="KEGG" id="mpt:Mpe_A0929"/>
<protein>
    <submittedName>
        <fullName evidence="4">Putative acetyltransferase</fullName>
    </submittedName>
</protein>
<gene>
    <name evidence="4" type="ordered locus">Mpe_A0929</name>
</gene>
<keyword evidence="2" id="KW-0012">Acyltransferase</keyword>
<dbReference type="EMBL" id="CP000555">
    <property type="protein sequence ID" value="ABM93891.1"/>
    <property type="molecule type" value="Genomic_DNA"/>
</dbReference>